<keyword evidence="1" id="KW-0812">Transmembrane</keyword>
<evidence type="ECO:0000313" key="2">
    <source>
        <dbReference type="EMBL" id="MFD2999137.1"/>
    </source>
</evidence>
<dbReference type="Proteomes" id="UP001597641">
    <property type="component" value="Unassembled WGS sequence"/>
</dbReference>
<comment type="caution">
    <text evidence="2">The sequence shown here is derived from an EMBL/GenBank/DDBJ whole genome shotgun (WGS) entry which is preliminary data.</text>
</comment>
<feature type="transmembrane region" description="Helical" evidence="1">
    <location>
        <begin position="161"/>
        <end position="181"/>
    </location>
</feature>
<proteinExistence type="predicted"/>
<organism evidence="2 3">
    <name type="scientific">Pontibacter toksunensis</name>
    <dbReference type="NCBI Taxonomy" id="1332631"/>
    <lineage>
        <taxon>Bacteria</taxon>
        <taxon>Pseudomonadati</taxon>
        <taxon>Bacteroidota</taxon>
        <taxon>Cytophagia</taxon>
        <taxon>Cytophagales</taxon>
        <taxon>Hymenobacteraceae</taxon>
        <taxon>Pontibacter</taxon>
    </lineage>
</organism>
<evidence type="ECO:0000256" key="1">
    <source>
        <dbReference type="SAM" id="Phobius"/>
    </source>
</evidence>
<feature type="transmembrane region" description="Helical" evidence="1">
    <location>
        <begin position="435"/>
        <end position="453"/>
    </location>
</feature>
<feature type="transmembrane region" description="Helical" evidence="1">
    <location>
        <begin position="412"/>
        <end position="429"/>
    </location>
</feature>
<dbReference type="RefSeq" id="WP_377480149.1">
    <property type="nucleotide sequence ID" value="NZ_JBHUOX010000001.1"/>
</dbReference>
<feature type="transmembrane region" description="Helical" evidence="1">
    <location>
        <begin position="54"/>
        <end position="72"/>
    </location>
</feature>
<feature type="transmembrane region" description="Helical" evidence="1">
    <location>
        <begin position="234"/>
        <end position="254"/>
    </location>
</feature>
<feature type="transmembrane region" description="Helical" evidence="1">
    <location>
        <begin position="12"/>
        <end position="45"/>
    </location>
</feature>
<feature type="transmembrane region" description="Helical" evidence="1">
    <location>
        <begin position="134"/>
        <end position="155"/>
    </location>
</feature>
<reference evidence="3" key="1">
    <citation type="journal article" date="2019" name="Int. J. Syst. Evol. Microbiol.">
        <title>The Global Catalogue of Microorganisms (GCM) 10K type strain sequencing project: providing services to taxonomists for standard genome sequencing and annotation.</title>
        <authorList>
            <consortium name="The Broad Institute Genomics Platform"/>
            <consortium name="The Broad Institute Genome Sequencing Center for Infectious Disease"/>
            <person name="Wu L."/>
            <person name="Ma J."/>
        </authorList>
    </citation>
    <scope>NUCLEOTIDE SEQUENCE [LARGE SCALE GENOMIC DNA]</scope>
    <source>
        <strain evidence="3">KCTC 23984</strain>
    </source>
</reference>
<feature type="transmembrane region" description="Helical" evidence="1">
    <location>
        <begin position="385"/>
        <end position="405"/>
    </location>
</feature>
<gene>
    <name evidence="2" type="ORF">ACFS7Z_02105</name>
</gene>
<keyword evidence="3" id="KW-1185">Reference proteome</keyword>
<evidence type="ECO:0000313" key="3">
    <source>
        <dbReference type="Proteomes" id="UP001597641"/>
    </source>
</evidence>
<protein>
    <recommendedName>
        <fullName evidence="4">Oligosaccharide repeat unit polymerase</fullName>
    </recommendedName>
</protein>
<keyword evidence="1" id="KW-0472">Membrane</keyword>
<keyword evidence="1" id="KW-1133">Transmembrane helix</keyword>
<evidence type="ECO:0008006" key="4">
    <source>
        <dbReference type="Google" id="ProtNLM"/>
    </source>
</evidence>
<sequence>MLAADNNNNNNIWIFLFILLLIAAFLTVNPIATVACISVIPFFLLLWRKPEPPILFVGLLYQWVAVSIKLLYSDIYDLDFDNFHVFAEDIYTAYALSLLGLVVLTVSIITVLHKPKALSEADEKNFVSYNITRLVLIYISFSTFVTLLGSSFLSFGGLAQVTYAFTLLKWSFFILLFITIAKSESKKNYLILISIIILEVLIGFAAYFSSFKEILFFSFIGAATVIRKIKLSKLIPLAFLGYIVFSLGVLWTAIKSDYRMFLSGGERQQIVTVSREDALDYFFKLASEVPDETIAKARFELVNRISYIDFFSGAIAYVPERLPHENGKVWFSAITHVFKPRIFFPDKEAIDDSKHLNKYTGLSVATGEMGASFSLGYMADSYIDFGPVFMFIPLALMGLLIGGIYRYFLKNAYNVTWGYALIAPLFYFVGTYEIASIKLVGNLIMYFMVFYLLNKFIVPKLDLYLKKN</sequence>
<dbReference type="EMBL" id="JBHUOX010000001">
    <property type="protein sequence ID" value="MFD2999137.1"/>
    <property type="molecule type" value="Genomic_DNA"/>
</dbReference>
<feature type="transmembrane region" description="Helical" evidence="1">
    <location>
        <begin position="92"/>
        <end position="113"/>
    </location>
</feature>
<name>A0ABW6BQE3_9BACT</name>
<accession>A0ABW6BQE3</accession>
<feature type="transmembrane region" description="Helical" evidence="1">
    <location>
        <begin position="188"/>
        <end position="208"/>
    </location>
</feature>